<evidence type="ECO:0000313" key="7">
    <source>
        <dbReference type="EMBL" id="KXS09671.1"/>
    </source>
</evidence>
<feature type="transmembrane region" description="Helical" evidence="6">
    <location>
        <begin position="368"/>
        <end position="386"/>
    </location>
</feature>
<evidence type="ECO:0000313" key="8">
    <source>
        <dbReference type="Proteomes" id="UP000070544"/>
    </source>
</evidence>
<dbReference type="PANTHER" id="PTHR43791">
    <property type="entry name" value="PERMEASE-RELATED"/>
    <property type="match status" value="1"/>
</dbReference>
<evidence type="ECO:0000256" key="1">
    <source>
        <dbReference type="ARBA" id="ARBA00004141"/>
    </source>
</evidence>
<organism evidence="7 8">
    <name type="scientific">Gonapodya prolifera (strain JEL478)</name>
    <name type="common">Monoblepharis prolifera</name>
    <dbReference type="NCBI Taxonomy" id="1344416"/>
    <lineage>
        <taxon>Eukaryota</taxon>
        <taxon>Fungi</taxon>
        <taxon>Fungi incertae sedis</taxon>
        <taxon>Chytridiomycota</taxon>
        <taxon>Chytridiomycota incertae sedis</taxon>
        <taxon>Monoblepharidomycetes</taxon>
        <taxon>Monoblepharidales</taxon>
        <taxon>Gonapodyaceae</taxon>
        <taxon>Gonapodya</taxon>
    </lineage>
</organism>
<accession>A0A138ZYW3</accession>
<dbReference type="SUPFAM" id="SSF103473">
    <property type="entry name" value="MFS general substrate transporter"/>
    <property type="match status" value="1"/>
</dbReference>
<evidence type="ECO:0000256" key="3">
    <source>
        <dbReference type="ARBA" id="ARBA00022692"/>
    </source>
</evidence>
<dbReference type="EMBL" id="KQ965855">
    <property type="protein sequence ID" value="KXS09671.1"/>
    <property type="molecule type" value="Genomic_DNA"/>
</dbReference>
<feature type="transmembrane region" description="Helical" evidence="6">
    <location>
        <begin position="303"/>
        <end position="324"/>
    </location>
</feature>
<feature type="transmembrane region" description="Helical" evidence="6">
    <location>
        <begin position="55"/>
        <end position="76"/>
    </location>
</feature>
<comment type="subcellular location">
    <subcellularLocation>
        <location evidence="1">Membrane</location>
        <topology evidence="1">Multi-pass membrane protein</topology>
    </subcellularLocation>
</comment>
<gene>
    <name evidence="7" type="ORF">M427DRAFT_38608</name>
</gene>
<evidence type="ECO:0008006" key="9">
    <source>
        <dbReference type="Google" id="ProtNLM"/>
    </source>
</evidence>
<evidence type="ECO:0000256" key="5">
    <source>
        <dbReference type="ARBA" id="ARBA00023136"/>
    </source>
</evidence>
<dbReference type="AlphaFoldDB" id="A0A138ZYW3"/>
<evidence type="ECO:0000256" key="4">
    <source>
        <dbReference type="ARBA" id="ARBA00022989"/>
    </source>
</evidence>
<keyword evidence="5 6" id="KW-0472">Membrane</keyword>
<dbReference type="PANTHER" id="PTHR43791:SF36">
    <property type="entry name" value="TRANSPORTER, PUTATIVE (AFU_ORTHOLOGUE AFUA_6G08340)-RELATED"/>
    <property type="match status" value="1"/>
</dbReference>
<dbReference type="Gene3D" id="1.20.1250.20">
    <property type="entry name" value="MFS general substrate transporter like domains"/>
    <property type="match status" value="1"/>
</dbReference>
<keyword evidence="4 6" id="KW-1133">Transmembrane helix</keyword>
<dbReference type="OrthoDB" id="2985014at2759"/>
<evidence type="ECO:0000256" key="6">
    <source>
        <dbReference type="SAM" id="Phobius"/>
    </source>
</evidence>
<dbReference type="GO" id="GO:0022857">
    <property type="term" value="F:transmembrane transporter activity"/>
    <property type="evidence" value="ECO:0007669"/>
    <property type="project" value="TreeGrafter"/>
</dbReference>
<proteinExistence type="predicted"/>
<feature type="transmembrane region" description="Helical" evidence="6">
    <location>
        <begin position="330"/>
        <end position="348"/>
    </location>
</feature>
<feature type="transmembrane region" description="Helical" evidence="6">
    <location>
        <begin position="172"/>
        <end position="191"/>
    </location>
</feature>
<keyword evidence="8" id="KW-1185">Reference proteome</keyword>
<feature type="transmembrane region" description="Helical" evidence="6">
    <location>
        <begin position="259"/>
        <end position="283"/>
    </location>
</feature>
<dbReference type="Proteomes" id="UP000070544">
    <property type="component" value="Unassembled WGS sequence"/>
</dbReference>
<protein>
    <recommendedName>
        <fullName evidence="9">MFS general substrate transporter</fullName>
    </recommendedName>
</protein>
<evidence type="ECO:0000256" key="2">
    <source>
        <dbReference type="ARBA" id="ARBA00022448"/>
    </source>
</evidence>
<feature type="transmembrane region" description="Helical" evidence="6">
    <location>
        <begin position="392"/>
        <end position="413"/>
    </location>
</feature>
<sequence>MYCNAAKVANNDNKNDTLEASLGLDNLQFNCSKQFLDEGRRAQNLTRPHRESTTLATALLLCCHLPTVSAALPLLLLYSQMVTWGIIATCQAFTSNFAGIMKHEISTRVVRIPLLAPIHSLPFKSPPSPALHSNSKAVLFSFNSVAAAFSALLATALSQLNGRGGLKGWQRILILEGAPSIIVGVIAFVTLPNFPQNSKFFLSPREEEIAISRLPITATSVTDKKFDVGEFVQTVMDPLLILFYVILPSYGTSYFRPSIISWLGYTGNMANLMSAFPSILTAVFDQYWGRHSDKVKERPMRILFSLSMNLIGSALLLAGQIYLWAPGLRYFFMFIQAFAHSGLAIMYVYRANTVNGRKRLRQGSRSRWGILAGLVVAPFAYPNSWGPLYINAIWILVAMSIGAILCIFGIWAYEMRAHGPAVGERDGVRL</sequence>
<dbReference type="InterPro" id="IPR036259">
    <property type="entry name" value="MFS_trans_sf"/>
</dbReference>
<keyword evidence="3 6" id="KW-0812">Transmembrane</keyword>
<reference evidence="7 8" key="1">
    <citation type="journal article" date="2015" name="Genome Biol. Evol.">
        <title>Phylogenomic analyses indicate that early fungi evolved digesting cell walls of algal ancestors of land plants.</title>
        <authorList>
            <person name="Chang Y."/>
            <person name="Wang S."/>
            <person name="Sekimoto S."/>
            <person name="Aerts A.L."/>
            <person name="Choi C."/>
            <person name="Clum A."/>
            <person name="LaButti K.M."/>
            <person name="Lindquist E.A."/>
            <person name="Yee Ngan C."/>
            <person name="Ohm R.A."/>
            <person name="Salamov A.A."/>
            <person name="Grigoriev I.V."/>
            <person name="Spatafora J.W."/>
            <person name="Berbee M.L."/>
        </authorList>
    </citation>
    <scope>NUCLEOTIDE SEQUENCE [LARGE SCALE GENOMIC DNA]</scope>
    <source>
        <strain evidence="7 8">JEL478</strain>
    </source>
</reference>
<dbReference type="STRING" id="1344416.A0A138ZYW3"/>
<dbReference type="GO" id="GO:0016020">
    <property type="term" value="C:membrane"/>
    <property type="evidence" value="ECO:0007669"/>
    <property type="project" value="UniProtKB-SubCell"/>
</dbReference>
<name>A0A138ZYW3_GONPJ</name>
<keyword evidence="2" id="KW-0813">Transport</keyword>
<feature type="transmembrane region" description="Helical" evidence="6">
    <location>
        <begin position="137"/>
        <end position="160"/>
    </location>
</feature>